<evidence type="ECO:0000259" key="11">
    <source>
        <dbReference type="Pfam" id="PF01619"/>
    </source>
</evidence>
<name>A0A365H161_9ACTN</name>
<dbReference type="OrthoDB" id="9773461at2"/>
<dbReference type="InterPro" id="IPR002872">
    <property type="entry name" value="Proline_DH_dom"/>
</dbReference>
<accession>A0A365H161</accession>
<keyword evidence="3" id="KW-0285">Flavoprotein</keyword>
<keyword evidence="6" id="KW-0560">Oxidoreductase</keyword>
<keyword evidence="7" id="KW-0642">Proline metabolism</keyword>
<reference evidence="12 13" key="1">
    <citation type="submission" date="2018-06" db="EMBL/GenBank/DDBJ databases">
        <title>Actinomadura craniellae sp. nov. isolated from marine sponge Craniella sp.</title>
        <authorList>
            <person name="Li L."/>
            <person name="Xu Q.H."/>
            <person name="Lin H.W."/>
            <person name="Lu Y.H."/>
        </authorList>
    </citation>
    <scope>NUCLEOTIDE SEQUENCE [LARGE SCALE GENOMIC DNA]</scope>
    <source>
        <strain evidence="12 13">LHW63021</strain>
    </source>
</reference>
<comment type="catalytic activity">
    <reaction evidence="8">
        <text>L-proline + a quinone = (S)-1-pyrroline-5-carboxylate + a quinol + H(+)</text>
        <dbReference type="Rhea" id="RHEA:23784"/>
        <dbReference type="ChEBI" id="CHEBI:15378"/>
        <dbReference type="ChEBI" id="CHEBI:17388"/>
        <dbReference type="ChEBI" id="CHEBI:24646"/>
        <dbReference type="ChEBI" id="CHEBI:60039"/>
        <dbReference type="ChEBI" id="CHEBI:132124"/>
        <dbReference type="EC" id="1.5.5.2"/>
    </reaction>
</comment>
<evidence type="ECO:0000313" key="12">
    <source>
        <dbReference type="EMBL" id="RAY12820.1"/>
    </source>
</evidence>
<comment type="caution">
    <text evidence="12">The sequence shown here is derived from an EMBL/GenBank/DDBJ whole genome shotgun (WGS) entry which is preliminary data.</text>
</comment>
<keyword evidence="4 10" id="KW-0547">Nucleotide-binding</keyword>
<keyword evidence="13" id="KW-1185">Reference proteome</keyword>
<dbReference type="EC" id="1.5.5.2" evidence="2"/>
<feature type="binding site" evidence="9">
    <location>
        <position position="290"/>
    </location>
    <ligand>
        <name>substrate</name>
    </ligand>
</feature>
<feature type="binding site" evidence="10">
    <location>
        <position position="163"/>
    </location>
    <ligand>
        <name>FAD</name>
        <dbReference type="ChEBI" id="CHEBI:57692"/>
    </ligand>
</feature>
<dbReference type="AlphaFoldDB" id="A0A365H161"/>
<dbReference type="PANTHER" id="PTHR13914:SF0">
    <property type="entry name" value="PROLINE DEHYDROGENASE 1, MITOCHONDRIAL"/>
    <property type="match status" value="1"/>
</dbReference>
<gene>
    <name evidence="12" type="ORF">DPM19_22640</name>
</gene>
<organism evidence="12 13">
    <name type="scientific">Actinomadura craniellae</name>
    <dbReference type="NCBI Taxonomy" id="2231787"/>
    <lineage>
        <taxon>Bacteria</taxon>
        <taxon>Bacillati</taxon>
        <taxon>Actinomycetota</taxon>
        <taxon>Actinomycetes</taxon>
        <taxon>Streptosporangiales</taxon>
        <taxon>Thermomonosporaceae</taxon>
        <taxon>Actinomadura</taxon>
    </lineage>
</organism>
<dbReference type="PANTHER" id="PTHR13914">
    <property type="entry name" value="PROLINE OXIDASE"/>
    <property type="match status" value="1"/>
</dbReference>
<dbReference type="PIRSF" id="PIRSF000196">
    <property type="entry name" value="Pro_dehydrog"/>
    <property type="match status" value="1"/>
</dbReference>
<evidence type="ECO:0000256" key="9">
    <source>
        <dbReference type="PIRSR" id="PIRSR000196-1"/>
    </source>
</evidence>
<evidence type="ECO:0000256" key="6">
    <source>
        <dbReference type="ARBA" id="ARBA00023002"/>
    </source>
</evidence>
<feature type="binding site" evidence="10">
    <location>
        <position position="201"/>
    </location>
    <ligand>
        <name>FAD</name>
        <dbReference type="ChEBI" id="CHEBI:57692"/>
    </ligand>
</feature>
<dbReference type="RefSeq" id="WP_111870008.1">
    <property type="nucleotide sequence ID" value="NZ_QLYX01000011.1"/>
</dbReference>
<evidence type="ECO:0000256" key="2">
    <source>
        <dbReference type="ARBA" id="ARBA00012695"/>
    </source>
</evidence>
<dbReference type="InterPro" id="IPR029041">
    <property type="entry name" value="FAD-linked_oxidoreductase-like"/>
</dbReference>
<feature type="binding site" evidence="10">
    <location>
        <position position="135"/>
    </location>
    <ligand>
        <name>FAD</name>
        <dbReference type="ChEBI" id="CHEBI:57692"/>
    </ligand>
</feature>
<evidence type="ECO:0000313" key="13">
    <source>
        <dbReference type="Proteomes" id="UP000251891"/>
    </source>
</evidence>
<evidence type="ECO:0000256" key="7">
    <source>
        <dbReference type="ARBA" id="ARBA00023062"/>
    </source>
</evidence>
<sequence length="309" mass="33965">MLGPLLLTASRSDRMRRFVGHTPMTRPVVDRFIAGDALPDALAAVRALTAQGIDVTLDHLGEDVTDPAQAHRTRDAYLELLAALGAEGLGDRAEVSVKLSAFGQSLPGGHDLALAGARAVCEAAAAIGTTVTLDMEDHTTVDSTLAILSVLRRDFPRTGAVLQAALFRTERDVRTLTAEGSRVRLVKGAYKEPPAVAHQRKADVDRAYARCLAVLMAGDGYPMIGSHDPRIIDLTRRLAERHGRTPDSYEFQMLYGIRTAEQRRLAAEEGRKVRAYVPYGSDWYGYFMRRLAERPANLTFFLRSFTTRD</sequence>
<protein>
    <recommendedName>
        <fullName evidence="2">proline dehydrogenase</fullName>
        <ecNumber evidence="2">1.5.5.2</ecNumber>
    </recommendedName>
</protein>
<feature type="binding site" evidence="9">
    <location>
        <position position="98"/>
    </location>
    <ligand>
        <name>substrate</name>
    </ligand>
</feature>
<evidence type="ECO:0000256" key="5">
    <source>
        <dbReference type="ARBA" id="ARBA00022827"/>
    </source>
</evidence>
<comment type="pathway">
    <text evidence="1">Amino-acid degradation; L-proline degradation into L-glutamate; L-glutamate from L-proline: step 1/2.</text>
</comment>
<keyword evidence="5 10" id="KW-0274">FAD</keyword>
<dbReference type="GO" id="GO:0000166">
    <property type="term" value="F:nucleotide binding"/>
    <property type="evidence" value="ECO:0007669"/>
    <property type="project" value="UniProtKB-KW"/>
</dbReference>
<dbReference type="InterPro" id="IPR015659">
    <property type="entry name" value="Proline_oxidase"/>
</dbReference>
<feature type="binding site" evidence="10">
    <location>
        <begin position="187"/>
        <end position="189"/>
    </location>
    <ligand>
        <name>FAD</name>
        <dbReference type="ChEBI" id="CHEBI:57692"/>
    </ligand>
</feature>
<dbReference type="EMBL" id="QLYX01000011">
    <property type="protein sequence ID" value="RAY12820.1"/>
    <property type="molecule type" value="Genomic_DNA"/>
</dbReference>
<evidence type="ECO:0000256" key="1">
    <source>
        <dbReference type="ARBA" id="ARBA00004739"/>
    </source>
</evidence>
<dbReference type="SUPFAM" id="SSF51730">
    <property type="entry name" value="FAD-linked oxidoreductase"/>
    <property type="match status" value="1"/>
</dbReference>
<dbReference type="GO" id="GO:0004657">
    <property type="term" value="F:proline dehydrogenase activity"/>
    <property type="evidence" value="ECO:0007669"/>
    <property type="project" value="UniProtKB-EC"/>
</dbReference>
<evidence type="ECO:0000256" key="4">
    <source>
        <dbReference type="ARBA" id="ARBA00022741"/>
    </source>
</evidence>
<feature type="binding site" evidence="9">
    <location>
        <position position="289"/>
    </location>
    <ligand>
        <name>substrate</name>
    </ligand>
</feature>
<comment type="cofactor">
    <cofactor evidence="10">
        <name>FAD</name>
        <dbReference type="ChEBI" id="CHEBI:57692"/>
    </cofactor>
    <text evidence="10">Binds 1 FAD per subunit.</text>
</comment>
<dbReference type="Proteomes" id="UP000251891">
    <property type="component" value="Unassembled WGS sequence"/>
</dbReference>
<proteinExistence type="predicted"/>
<evidence type="ECO:0000256" key="8">
    <source>
        <dbReference type="ARBA" id="ARBA00048779"/>
    </source>
</evidence>
<evidence type="ECO:0000256" key="3">
    <source>
        <dbReference type="ARBA" id="ARBA00022630"/>
    </source>
</evidence>
<dbReference type="Gene3D" id="3.20.20.220">
    <property type="match status" value="1"/>
</dbReference>
<feature type="domain" description="Proline dehydrogenase" evidence="11">
    <location>
        <begin position="42"/>
        <end position="300"/>
    </location>
</feature>
<dbReference type="GO" id="GO:0010133">
    <property type="term" value="P:L-proline catabolic process to L-glutamate"/>
    <property type="evidence" value="ECO:0007669"/>
    <property type="project" value="UniProtKB-UniPathway"/>
</dbReference>
<dbReference type="Pfam" id="PF01619">
    <property type="entry name" value="Pro_dh"/>
    <property type="match status" value="1"/>
</dbReference>
<dbReference type="InterPro" id="IPR008219">
    <property type="entry name" value="PRODH_bac_arc"/>
</dbReference>
<dbReference type="UniPathway" id="UPA00261">
    <property type="reaction ID" value="UER00373"/>
</dbReference>
<evidence type="ECO:0000256" key="10">
    <source>
        <dbReference type="PIRSR" id="PIRSR000196-2"/>
    </source>
</evidence>
<feature type="binding site" evidence="10">
    <location>
        <begin position="226"/>
        <end position="227"/>
    </location>
    <ligand>
        <name>FAD</name>
        <dbReference type="ChEBI" id="CHEBI:57692"/>
    </ligand>
</feature>